<dbReference type="InterPro" id="IPR036188">
    <property type="entry name" value="FAD/NAD-bd_sf"/>
</dbReference>
<dbReference type="Gene3D" id="3.50.50.60">
    <property type="entry name" value="FAD/NAD(P)-binding domain"/>
    <property type="match status" value="1"/>
</dbReference>
<dbReference type="Pfam" id="PF01593">
    <property type="entry name" value="Amino_oxidase"/>
    <property type="match status" value="1"/>
</dbReference>
<dbReference type="PANTHER" id="PTHR10742:SF416">
    <property type="entry name" value="SPERMINE OXIDASE"/>
    <property type="match status" value="1"/>
</dbReference>
<dbReference type="SUPFAM" id="SSF54373">
    <property type="entry name" value="FAD-linked reductases, C-terminal domain"/>
    <property type="match status" value="1"/>
</dbReference>
<reference evidence="2" key="1">
    <citation type="submission" date="2013-04" db="EMBL/GenBank/DDBJ databases">
        <title>An insight into the transcriptome of the digestive tract of the blood sucking bug, Rhodnius prolixus.</title>
        <authorList>
            <person name="Ribeiro J.M.C."/>
            <person name="Genta F.A."/>
            <person name="Sorgine M.H.F."/>
            <person name="Paiva-Silva G.O."/>
            <person name="Majerowicz D."/>
            <person name="Medeiros M."/>
            <person name="Koerich L."/>
            <person name="Terra W.R."/>
            <person name="Ferreira C."/>
            <person name="Pimentel A.C."/>
            <person name="Bisch P.M."/>
            <person name="Diniz M.M.P."/>
            <person name="Nascimento R."/>
            <person name="Salmon D."/>
            <person name="Silber A.M."/>
            <person name="Alves M."/>
            <person name="Oliveira M.F."/>
            <person name="Gondim K.C."/>
            <person name="Silva Neto M.A.C."/>
            <person name="Atella G.C."/>
            <person name="Araujo H."/>
            <person name="Dias F.S."/>
            <person name="Polycarpo C.R."/>
            <person name="Fampa P."/>
            <person name="Melo A.C."/>
            <person name="Tanaka A.S."/>
            <person name="Balczun C."/>
            <person name="Oliveira J.H.M."/>
            <person name="Goncalves R."/>
            <person name="Lazoski C."/>
            <person name="Pereira M.A."/>
            <person name="Rivera-Pomar R."/>
            <person name="Diambra L."/>
            <person name="Schaub G.A."/>
            <person name="Garcia E.S."/>
            <person name="Azambuja P."/>
            <person name="Braz G.R.C."/>
            <person name="Oliveira P.L."/>
        </authorList>
    </citation>
    <scope>NUCLEOTIDE SEQUENCE</scope>
</reference>
<dbReference type="InterPro" id="IPR050281">
    <property type="entry name" value="Flavin_monoamine_oxidase"/>
</dbReference>
<dbReference type="VEuPathDB" id="VectorBase:RPRC007124"/>
<dbReference type="SUPFAM" id="SSF51905">
    <property type="entry name" value="FAD/NAD(P)-binding domain"/>
    <property type="match status" value="1"/>
</dbReference>
<dbReference type="GO" id="GO:0046592">
    <property type="term" value="F:polyamine oxidase activity"/>
    <property type="evidence" value="ECO:0007669"/>
    <property type="project" value="TreeGrafter"/>
</dbReference>
<accession>R4G3E2</accession>
<feature type="domain" description="Amine oxidase" evidence="1">
    <location>
        <begin position="53"/>
        <end position="492"/>
    </location>
</feature>
<dbReference type="InterPro" id="IPR002937">
    <property type="entry name" value="Amino_oxidase"/>
</dbReference>
<proteinExistence type="evidence at transcript level"/>
<sequence length="521" mass="58589">MKRKQETIESPRKDRTLDCYKEIKSRLKIKEPLAVSAECGEELPKVIILGAGLAGLSAAYHLLKHGHNNVVILEASERIGGRILTTWMGDTVIELGDSVINGANVTNSVYNLANMEGLAMHKIPENYPVTYITSDSRLVSDYFIQEQLFKEMLEQAKEAYKKIGFDCSVLDYLAVRIQQEMLNFPSHMRYDSERLMFGMINNLKAVMGTELNKVGTQHFGLINKISGGDVRITQGFCALLAQMIRQLPAEWFQFGKEVKSVEWGGTCEGTPQVVVNCNEDEVFKGNFVIVTLPLGVIKKKVNCMFLPKLPKGKVNAINGLSVGHTNNVYLEYSNPWWVPEELNMRIAWSPREHKQSSSWTKGIGKIQEVPNSKRVIMFTVGGEEALSMESYTEVEIAVEFTKFLRKLIGDKTIPFPNNIALYRWSCNSHFLGSTVYMPTGSSKGMIKDFFSADCQEIDSMPILFAGKAAHERYFGTIHGARMSAIREAERILKLIKVLKQRGTCTLEIAEDEEEEVCVCHS</sequence>
<dbReference type="EMBL" id="GAHY01002280">
    <property type="protein sequence ID" value="JAA75230.1"/>
    <property type="molecule type" value="mRNA"/>
</dbReference>
<evidence type="ECO:0000313" key="2">
    <source>
        <dbReference type="EMBL" id="JAA75230.1"/>
    </source>
</evidence>
<dbReference type="AlphaFoldDB" id="R4G3E2"/>
<name>R4G3E2_RHOPR</name>
<organism evidence="2">
    <name type="scientific">Rhodnius prolixus</name>
    <name type="common">Triatomid bug</name>
    <dbReference type="NCBI Taxonomy" id="13249"/>
    <lineage>
        <taxon>Eukaryota</taxon>
        <taxon>Metazoa</taxon>
        <taxon>Ecdysozoa</taxon>
        <taxon>Arthropoda</taxon>
        <taxon>Hexapoda</taxon>
        <taxon>Insecta</taxon>
        <taxon>Pterygota</taxon>
        <taxon>Neoptera</taxon>
        <taxon>Paraneoptera</taxon>
        <taxon>Hemiptera</taxon>
        <taxon>Heteroptera</taxon>
        <taxon>Panheteroptera</taxon>
        <taxon>Cimicomorpha</taxon>
        <taxon>Reduviidae</taxon>
        <taxon>Triatominae</taxon>
        <taxon>Rhodnius</taxon>
    </lineage>
</organism>
<dbReference type="PANTHER" id="PTHR10742">
    <property type="entry name" value="FLAVIN MONOAMINE OXIDASE"/>
    <property type="match status" value="1"/>
</dbReference>
<dbReference type="Gene3D" id="3.90.660.10">
    <property type="match status" value="1"/>
</dbReference>
<protein>
    <submittedName>
        <fullName evidence="2">Putative flavin-containing amine oxidase</fullName>
    </submittedName>
</protein>
<evidence type="ECO:0000259" key="1">
    <source>
        <dbReference type="Pfam" id="PF01593"/>
    </source>
</evidence>
<dbReference type="PRINTS" id="PR00419">
    <property type="entry name" value="ADXRDTASE"/>
</dbReference>